<feature type="transmembrane region" description="Helical" evidence="1">
    <location>
        <begin position="272"/>
        <end position="298"/>
    </location>
</feature>
<name>A0ABT9HA79_9SPHN</name>
<dbReference type="Pfam" id="PF13795">
    <property type="entry name" value="HupE_UreJ_2"/>
    <property type="match status" value="1"/>
</dbReference>
<evidence type="ECO:0000313" key="2">
    <source>
        <dbReference type="EMBL" id="MDP4540231.1"/>
    </source>
</evidence>
<gene>
    <name evidence="2" type="ORF">Q9K01_11385</name>
</gene>
<comment type="caution">
    <text evidence="2">The sequence shown here is derived from an EMBL/GenBank/DDBJ whole genome shotgun (WGS) entry which is preliminary data.</text>
</comment>
<evidence type="ECO:0000256" key="1">
    <source>
        <dbReference type="SAM" id="Phobius"/>
    </source>
</evidence>
<evidence type="ECO:0000313" key="3">
    <source>
        <dbReference type="Proteomes" id="UP001235664"/>
    </source>
</evidence>
<feature type="transmembrane region" description="Helical" evidence="1">
    <location>
        <begin position="213"/>
        <end position="230"/>
    </location>
</feature>
<organism evidence="2 3">
    <name type="scientific">Qipengyuania benthica</name>
    <dbReference type="NCBI Taxonomy" id="3067651"/>
    <lineage>
        <taxon>Bacteria</taxon>
        <taxon>Pseudomonadati</taxon>
        <taxon>Pseudomonadota</taxon>
        <taxon>Alphaproteobacteria</taxon>
        <taxon>Sphingomonadales</taxon>
        <taxon>Erythrobacteraceae</taxon>
        <taxon>Qipengyuania</taxon>
    </lineage>
</organism>
<reference evidence="2 3" key="1">
    <citation type="submission" date="2023-08" db="EMBL/GenBank/DDBJ databases">
        <title>genomic of DY56.</title>
        <authorList>
            <person name="Wang Y."/>
        </authorList>
    </citation>
    <scope>NUCLEOTIDE SEQUENCE [LARGE SCALE GENOMIC DNA]</scope>
    <source>
        <strain evidence="2 3">DY56-A-20</strain>
    </source>
</reference>
<dbReference type="RefSeq" id="WP_305930365.1">
    <property type="nucleotide sequence ID" value="NZ_JAVAIL010000003.1"/>
</dbReference>
<keyword evidence="3" id="KW-1185">Reference proteome</keyword>
<dbReference type="InterPro" id="IPR032809">
    <property type="entry name" value="Put_HupE_UreJ"/>
</dbReference>
<feature type="transmembrane region" description="Helical" evidence="1">
    <location>
        <begin position="163"/>
        <end position="181"/>
    </location>
</feature>
<feature type="transmembrane region" description="Helical" evidence="1">
    <location>
        <begin position="242"/>
        <end position="260"/>
    </location>
</feature>
<feature type="transmembrane region" description="Helical" evidence="1">
    <location>
        <begin position="310"/>
        <end position="327"/>
    </location>
</feature>
<feature type="transmembrane region" description="Helical" evidence="1">
    <location>
        <begin position="188"/>
        <end position="207"/>
    </location>
</feature>
<dbReference type="Proteomes" id="UP001235664">
    <property type="component" value="Unassembled WGS sequence"/>
</dbReference>
<sequence>MIPDTANRLAGLLLALPLLLALAWPGTVRADELRSVAIAFTQLDDKRWQLDWKQPVASPAARLAYPTVPDNCRMAEPVVRGGAAALIAGAEVLCDGSVSDRGIGARDLVVAGDALLRVIPLGRPVQTYRLTASEPEATIAGVPATAQVWRSYFGLGVQHILEGWDHLLFVIALVLLVARGWTVVKAATAFTIAHSLTLAAVTLGYAGLPSRPVEALIALSIVFLAVELARGTRETLTRRLPWAVAFAFGLFHGFGFAGALHEIGLPEGEVPAALVSFNLGVEAGQLLVIAAVLALRGALQRFSPGVEPRAVRLAAYAIGITGSFWLFERIMA</sequence>
<keyword evidence="1" id="KW-1133">Transmembrane helix</keyword>
<proteinExistence type="predicted"/>
<accession>A0ABT9HA79</accession>
<protein>
    <submittedName>
        <fullName evidence="2">HupE/UreJ family protein</fullName>
    </submittedName>
</protein>
<keyword evidence="1" id="KW-0472">Membrane</keyword>
<keyword evidence="1" id="KW-0812">Transmembrane</keyword>
<dbReference type="EMBL" id="JAVAIL010000003">
    <property type="protein sequence ID" value="MDP4540231.1"/>
    <property type="molecule type" value="Genomic_DNA"/>
</dbReference>